<reference evidence="4" key="1">
    <citation type="journal article" date="2019" name="Int. J. Syst. Evol. Microbiol.">
        <title>The Global Catalogue of Microorganisms (GCM) 10K type strain sequencing project: providing services to taxonomists for standard genome sequencing and annotation.</title>
        <authorList>
            <consortium name="The Broad Institute Genomics Platform"/>
            <consortium name="The Broad Institute Genome Sequencing Center for Infectious Disease"/>
            <person name="Wu L."/>
            <person name="Ma J."/>
        </authorList>
    </citation>
    <scope>NUCLEOTIDE SEQUENCE [LARGE SCALE GENOMIC DNA]</scope>
    <source>
        <strain evidence="4">CCUG 56608</strain>
    </source>
</reference>
<gene>
    <name evidence="3" type="ORF">ACFQ19_11315</name>
</gene>
<feature type="transmembrane region" description="Helical" evidence="1">
    <location>
        <begin position="69"/>
        <end position="89"/>
    </location>
</feature>
<sequence>MYGGITEEIMLRLFGMTLIVWLLAWITKKQKGDIPNSFYYIAIFLTAILFGLGHLPAAAQVFDGLSAVIVIRTLVLNGLLGLWFGYLYWKEGLEYTIIAHISADIFLLVLMVPILY</sequence>
<feature type="transmembrane region" description="Helical" evidence="1">
    <location>
        <begin position="38"/>
        <end position="57"/>
    </location>
</feature>
<comment type="caution">
    <text evidence="3">The sequence shown here is derived from an EMBL/GenBank/DDBJ whole genome shotgun (WGS) entry which is preliminary data.</text>
</comment>
<dbReference type="InterPro" id="IPR003675">
    <property type="entry name" value="Rce1/LyrA-like_dom"/>
</dbReference>
<feature type="transmembrane region" description="Helical" evidence="1">
    <location>
        <begin position="95"/>
        <end position="115"/>
    </location>
</feature>
<accession>A0ABW3NHF6</accession>
<dbReference type="EMBL" id="JBHTKK010000013">
    <property type="protein sequence ID" value="MFD1066613.1"/>
    <property type="molecule type" value="Genomic_DNA"/>
</dbReference>
<feature type="domain" description="CAAX prenyl protease 2/Lysostaphin resistance protein A-like" evidence="2">
    <location>
        <begin position="3"/>
        <end position="105"/>
    </location>
</feature>
<dbReference type="Proteomes" id="UP001597041">
    <property type="component" value="Unassembled WGS sequence"/>
</dbReference>
<proteinExistence type="predicted"/>
<protein>
    <submittedName>
        <fullName evidence="3">Type II CAAX prenyl endopeptidase Rce1 family protein</fullName>
    </submittedName>
</protein>
<dbReference type="Pfam" id="PF02517">
    <property type="entry name" value="Rce1-like"/>
    <property type="match status" value="1"/>
</dbReference>
<name>A0ABW3NHF6_9BACI</name>
<organism evidence="3 4">
    <name type="scientific">Oceanobacillus locisalsi</name>
    <dbReference type="NCBI Taxonomy" id="546107"/>
    <lineage>
        <taxon>Bacteria</taxon>
        <taxon>Bacillati</taxon>
        <taxon>Bacillota</taxon>
        <taxon>Bacilli</taxon>
        <taxon>Bacillales</taxon>
        <taxon>Bacillaceae</taxon>
        <taxon>Oceanobacillus</taxon>
    </lineage>
</organism>
<dbReference type="RefSeq" id="WP_379592326.1">
    <property type="nucleotide sequence ID" value="NZ_JBHTKK010000013.1"/>
</dbReference>
<keyword evidence="1" id="KW-0472">Membrane</keyword>
<evidence type="ECO:0000313" key="3">
    <source>
        <dbReference type="EMBL" id="MFD1066613.1"/>
    </source>
</evidence>
<keyword evidence="1" id="KW-0812">Transmembrane</keyword>
<feature type="transmembrane region" description="Helical" evidence="1">
    <location>
        <begin position="9"/>
        <end position="26"/>
    </location>
</feature>
<evidence type="ECO:0000313" key="4">
    <source>
        <dbReference type="Proteomes" id="UP001597041"/>
    </source>
</evidence>
<evidence type="ECO:0000259" key="2">
    <source>
        <dbReference type="Pfam" id="PF02517"/>
    </source>
</evidence>
<evidence type="ECO:0000256" key="1">
    <source>
        <dbReference type="SAM" id="Phobius"/>
    </source>
</evidence>
<keyword evidence="1" id="KW-1133">Transmembrane helix</keyword>
<keyword evidence="4" id="KW-1185">Reference proteome</keyword>